<dbReference type="InterPro" id="IPR036058">
    <property type="entry name" value="Kazal_dom_sf"/>
</dbReference>
<gene>
    <name evidence="3" type="ORF">TKK_001230</name>
</gene>
<feature type="domain" description="Kazal-like" evidence="2">
    <location>
        <begin position="20"/>
        <end position="78"/>
    </location>
</feature>
<reference evidence="3 4" key="1">
    <citation type="journal article" date="2024" name="bioRxiv">
        <title>A reference genome for Trichogramma kaykai: A tiny desert-dwelling parasitoid wasp with competing sex-ratio distorters.</title>
        <authorList>
            <person name="Culotta J."/>
            <person name="Lindsey A.R."/>
        </authorList>
    </citation>
    <scope>NUCLEOTIDE SEQUENCE [LARGE SCALE GENOMIC DNA]</scope>
    <source>
        <strain evidence="3 4">KSX58</strain>
    </source>
</reference>
<evidence type="ECO:0000256" key="1">
    <source>
        <dbReference type="SAM" id="SignalP"/>
    </source>
</evidence>
<dbReference type="AlphaFoldDB" id="A0ABD2XLR4"/>
<evidence type="ECO:0000259" key="2">
    <source>
        <dbReference type="PROSITE" id="PS51465"/>
    </source>
</evidence>
<feature type="chain" id="PRO_5044859281" description="Kazal-like domain-containing protein" evidence="1">
    <location>
        <begin position="24"/>
        <end position="78"/>
    </location>
</feature>
<organism evidence="3 4">
    <name type="scientific">Trichogramma kaykai</name>
    <dbReference type="NCBI Taxonomy" id="54128"/>
    <lineage>
        <taxon>Eukaryota</taxon>
        <taxon>Metazoa</taxon>
        <taxon>Ecdysozoa</taxon>
        <taxon>Arthropoda</taxon>
        <taxon>Hexapoda</taxon>
        <taxon>Insecta</taxon>
        <taxon>Pterygota</taxon>
        <taxon>Neoptera</taxon>
        <taxon>Endopterygota</taxon>
        <taxon>Hymenoptera</taxon>
        <taxon>Apocrita</taxon>
        <taxon>Proctotrupomorpha</taxon>
        <taxon>Chalcidoidea</taxon>
        <taxon>Trichogrammatidae</taxon>
        <taxon>Trichogramma</taxon>
    </lineage>
</organism>
<dbReference type="SUPFAM" id="SSF100895">
    <property type="entry name" value="Kazal-type serine protease inhibitors"/>
    <property type="match status" value="1"/>
</dbReference>
<name>A0ABD2XLR4_9HYME</name>
<evidence type="ECO:0000313" key="3">
    <source>
        <dbReference type="EMBL" id="KAL3405784.1"/>
    </source>
</evidence>
<dbReference type="PROSITE" id="PS51465">
    <property type="entry name" value="KAZAL_2"/>
    <property type="match status" value="1"/>
</dbReference>
<dbReference type="InterPro" id="IPR002350">
    <property type="entry name" value="Kazal_dom"/>
</dbReference>
<feature type="signal peptide" evidence="1">
    <location>
        <begin position="1"/>
        <end position="23"/>
    </location>
</feature>
<keyword evidence="4" id="KW-1185">Reference proteome</keyword>
<comment type="caution">
    <text evidence="3">The sequence shown here is derived from an EMBL/GenBank/DDBJ whole genome shotgun (WGS) entry which is preliminary data.</text>
</comment>
<dbReference type="Pfam" id="PF00050">
    <property type="entry name" value="Kazal_1"/>
    <property type="match status" value="1"/>
</dbReference>
<sequence length="78" mass="8871">MQKFIAITLFLCMLSIVAHHVSGQSCCPWRQSIYTPVCGSDGKTYNSALAVTCYNRCNNKSQYQSRTQRQVLIFQKCT</sequence>
<keyword evidence="1" id="KW-0732">Signal</keyword>
<protein>
    <recommendedName>
        <fullName evidence="2">Kazal-like domain-containing protein</fullName>
    </recommendedName>
</protein>
<dbReference type="EMBL" id="JBJJXI010000019">
    <property type="protein sequence ID" value="KAL3405784.1"/>
    <property type="molecule type" value="Genomic_DNA"/>
</dbReference>
<dbReference type="PROSITE" id="PS51257">
    <property type="entry name" value="PROKAR_LIPOPROTEIN"/>
    <property type="match status" value="1"/>
</dbReference>
<proteinExistence type="predicted"/>
<dbReference type="Gene3D" id="3.30.60.30">
    <property type="match status" value="1"/>
</dbReference>
<dbReference type="Proteomes" id="UP001627154">
    <property type="component" value="Unassembled WGS sequence"/>
</dbReference>
<evidence type="ECO:0000313" key="4">
    <source>
        <dbReference type="Proteomes" id="UP001627154"/>
    </source>
</evidence>
<accession>A0ABD2XLR4</accession>